<organism evidence="1 2">
    <name type="scientific">Bacillus mycoides</name>
    <dbReference type="NCBI Taxonomy" id="1405"/>
    <lineage>
        <taxon>Bacteria</taxon>
        <taxon>Bacillati</taxon>
        <taxon>Bacillota</taxon>
        <taxon>Bacilli</taxon>
        <taxon>Bacillales</taxon>
        <taxon>Bacillaceae</taxon>
        <taxon>Bacillus</taxon>
        <taxon>Bacillus cereus group</taxon>
    </lineage>
</organism>
<name>A0A654AE63_BACMY</name>
<reference evidence="1 2" key="1">
    <citation type="submission" date="2019-10" db="EMBL/GenBank/DDBJ databases">
        <authorList>
            <person name="Karimi E."/>
        </authorList>
    </citation>
    <scope>NUCLEOTIDE SEQUENCE [LARGE SCALE GENOMIC DNA]</scope>
    <source>
        <strain evidence="1">Bacillus sp. 71</strain>
    </source>
</reference>
<dbReference type="EMBL" id="CABWMC010000029">
    <property type="protein sequence ID" value="VXC65893.1"/>
    <property type="molecule type" value="Genomic_DNA"/>
</dbReference>
<evidence type="ECO:0000313" key="1">
    <source>
        <dbReference type="EMBL" id="VXC65893.1"/>
    </source>
</evidence>
<dbReference type="AlphaFoldDB" id="A0A654AE63"/>
<gene>
    <name evidence="1" type="ORF">BACI71_40621</name>
</gene>
<proteinExistence type="predicted"/>
<accession>A0A654AE63</accession>
<sequence length="78" mass="9409">MKSGRNARKRFKNVHKMFTYEGVSNIDIMTKTQREGMMKIANNKKGKPPIWYDDVPRDGYRYDVLQFINEWSRRTNSY</sequence>
<dbReference type="RefSeq" id="WP_229193939.1">
    <property type="nucleotide sequence ID" value="NZ_CP035987.1"/>
</dbReference>
<dbReference type="Proteomes" id="UP000437562">
    <property type="component" value="Unassembled WGS sequence"/>
</dbReference>
<evidence type="ECO:0000313" key="2">
    <source>
        <dbReference type="Proteomes" id="UP000437562"/>
    </source>
</evidence>
<protein>
    <submittedName>
        <fullName evidence="1">Uncharacterized protein</fullName>
    </submittedName>
</protein>